<dbReference type="Proteomes" id="UP000030745">
    <property type="component" value="Unassembled WGS sequence"/>
</dbReference>
<keyword evidence="2" id="KW-1185">Reference proteome</keyword>
<proteinExistence type="predicted"/>
<protein>
    <submittedName>
        <fullName evidence="1">Uncharacterized protein</fullName>
    </submittedName>
</protein>
<sequence>MRSAVATKTLSRSSLPRVQMCTPKYRPSCSPQTEDMCPLPRDCLQPAPPFQVSTRMEMESCSMPPSKVTPT</sequence>
<reference evidence="1 2" key="1">
    <citation type="journal article" date="2013" name="PLoS Genet.">
        <title>Distinctive expansion of potential virulence genes in the genome of the oomycete fish pathogen Saprolegnia parasitica.</title>
        <authorList>
            <person name="Jiang R.H."/>
            <person name="de Bruijn I."/>
            <person name="Haas B.J."/>
            <person name="Belmonte R."/>
            <person name="Lobach L."/>
            <person name="Christie J."/>
            <person name="van den Ackerveken G."/>
            <person name="Bottin A."/>
            <person name="Bulone V."/>
            <person name="Diaz-Moreno S.M."/>
            <person name="Dumas B."/>
            <person name="Fan L."/>
            <person name="Gaulin E."/>
            <person name="Govers F."/>
            <person name="Grenville-Briggs L.J."/>
            <person name="Horner N.R."/>
            <person name="Levin J.Z."/>
            <person name="Mammella M."/>
            <person name="Meijer H.J."/>
            <person name="Morris P."/>
            <person name="Nusbaum C."/>
            <person name="Oome S."/>
            <person name="Phillips A.J."/>
            <person name="van Rooyen D."/>
            <person name="Rzeszutek E."/>
            <person name="Saraiva M."/>
            <person name="Secombes C.J."/>
            <person name="Seidl M.F."/>
            <person name="Snel B."/>
            <person name="Stassen J.H."/>
            <person name="Sykes S."/>
            <person name="Tripathy S."/>
            <person name="van den Berg H."/>
            <person name="Vega-Arreguin J.C."/>
            <person name="Wawra S."/>
            <person name="Young S.K."/>
            <person name="Zeng Q."/>
            <person name="Dieguez-Uribeondo J."/>
            <person name="Russ C."/>
            <person name="Tyler B.M."/>
            <person name="van West P."/>
        </authorList>
    </citation>
    <scope>NUCLEOTIDE SEQUENCE [LARGE SCALE GENOMIC DNA]</scope>
    <source>
        <strain evidence="1 2">CBS 223.65</strain>
    </source>
</reference>
<dbReference type="VEuPathDB" id="FungiDB:SPRG_22255"/>
<dbReference type="EMBL" id="KK583248">
    <property type="protein sequence ID" value="KDO23946.1"/>
    <property type="molecule type" value="Genomic_DNA"/>
</dbReference>
<evidence type="ECO:0000313" key="2">
    <source>
        <dbReference type="Proteomes" id="UP000030745"/>
    </source>
</evidence>
<accession>A0A067CBM1</accession>
<name>A0A067CBM1_SAPPC</name>
<evidence type="ECO:0000313" key="1">
    <source>
        <dbReference type="EMBL" id="KDO23946.1"/>
    </source>
</evidence>
<dbReference type="AlphaFoldDB" id="A0A067CBM1"/>
<gene>
    <name evidence="1" type="ORF">SPRG_22255</name>
</gene>
<dbReference type="RefSeq" id="XP_012205419.1">
    <property type="nucleotide sequence ID" value="XM_012350029.1"/>
</dbReference>
<dbReference type="KEGG" id="spar:SPRG_22255"/>
<organism evidence="1 2">
    <name type="scientific">Saprolegnia parasitica (strain CBS 223.65)</name>
    <dbReference type="NCBI Taxonomy" id="695850"/>
    <lineage>
        <taxon>Eukaryota</taxon>
        <taxon>Sar</taxon>
        <taxon>Stramenopiles</taxon>
        <taxon>Oomycota</taxon>
        <taxon>Saprolegniomycetes</taxon>
        <taxon>Saprolegniales</taxon>
        <taxon>Saprolegniaceae</taxon>
        <taxon>Saprolegnia</taxon>
    </lineage>
</organism>
<dbReference type="GeneID" id="24142638"/>